<organism evidence="3 4">
    <name type="scientific">Micromonospora pattaloongensis</name>
    <dbReference type="NCBI Taxonomy" id="405436"/>
    <lineage>
        <taxon>Bacteria</taxon>
        <taxon>Bacillati</taxon>
        <taxon>Actinomycetota</taxon>
        <taxon>Actinomycetes</taxon>
        <taxon>Micromonosporales</taxon>
        <taxon>Micromonosporaceae</taxon>
        <taxon>Micromonospora</taxon>
    </lineage>
</organism>
<dbReference type="InterPro" id="IPR033801">
    <property type="entry name" value="CBM6-CBM35-CBM36-like_1"/>
</dbReference>
<dbReference type="InterPro" id="IPR006626">
    <property type="entry name" value="PbH1"/>
</dbReference>
<dbReference type="CDD" id="cd14490">
    <property type="entry name" value="CBM6-CBM35-CBM36_like_1"/>
    <property type="match status" value="1"/>
</dbReference>
<dbReference type="InterPro" id="IPR008979">
    <property type="entry name" value="Galactose-bd-like_sf"/>
</dbReference>
<keyword evidence="4" id="KW-1185">Reference proteome</keyword>
<dbReference type="GO" id="GO:0016829">
    <property type="term" value="F:lyase activity"/>
    <property type="evidence" value="ECO:0007669"/>
    <property type="project" value="UniProtKB-KW"/>
</dbReference>
<dbReference type="PROSITE" id="PS50022">
    <property type="entry name" value="FA58C_3"/>
    <property type="match status" value="1"/>
</dbReference>
<evidence type="ECO:0000313" key="3">
    <source>
        <dbReference type="EMBL" id="SDY25132.1"/>
    </source>
</evidence>
<dbReference type="InterPro" id="IPR011050">
    <property type="entry name" value="Pectin_lyase_fold/virulence"/>
</dbReference>
<reference evidence="4" key="1">
    <citation type="submission" date="2016-10" db="EMBL/GenBank/DDBJ databases">
        <authorList>
            <person name="Varghese N."/>
            <person name="Submissions S."/>
        </authorList>
    </citation>
    <scope>NUCLEOTIDE SEQUENCE [LARGE SCALE GENOMIC DNA]</scope>
    <source>
        <strain evidence="4">DSM 45245</strain>
    </source>
</reference>
<dbReference type="EMBL" id="FNPH01000001">
    <property type="protein sequence ID" value="SDY25132.1"/>
    <property type="molecule type" value="Genomic_DNA"/>
</dbReference>
<dbReference type="Pfam" id="PF22815">
    <property type="entry name" value="CatAgl_D1"/>
    <property type="match status" value="1"/>
</dbReference>
<dbReference type="InterPro" id="IPR055149">
    <property type="entry name" value="Agl_cat_D2"/>
</dbReference>
<dbReference type="InterPro" id="IPR012334">
    <property type="entry name" value="Pectin_lyas_fold"/>
</dbReference>
<name>A0A1H3IC89_9ACTN</name>
<dbReference type="AlphaFoldDB" id="A0A1H3IC89"/>
<dbReference type="InterPro" id="IPR000421">
    <property type="entry name" value="FA58C"/>
</dbReference>
<dbReference type="Gene3D" id="2.160.20.10">
    <property type="entry name" value="Single-stranded right-handed beta-helix, Pectin lyase-like"/>
    <property type="match status" value="1"/>
</dbReference>
<feature type="domain" description="F5/8 type C" evidence="2">
    <location>
        <begin position="639"/>
        <end position="782"/>
    </location>
</feature>
<accession>A0A1H3IC89</accession>
<keyword evidence="3" id="KW-0456">Lyase</keyword>
<evidence type="ECO:0000259" key="2">
    <source>
        <dbReference type="PROSITE" id="PS50022"/>
    </source>
</evidence>
<dbReference type="STRING" id="405436.SAMN05444365_1011204"/>
<dbReference type="Proteomes" id="UP000242415">
    <property type="component" value="Unassembled WGS sequence"/>
</dbReference>
<dbReference type="Gene3D" id="2.60.120.260">
    <property type="entry name" value="Galactose-binding domain-like"/>
    <property type="match status" value="2"/>
</dbReference>
<feature type="compositionally biased region" description="Low complexity" evidence="1">
    <location>
        <begin position="1"/>
        <end position="17"/>
    </location>
</feature>
<dbReference type="SUPFAM" id="SSF49785">
    <property type="entry name" value="Galactose-binding domain-like"/>
    <property type="match status" value="1"/>
</dbReference>
<dbReference type="OrthoDB" id="5476529at2"/>
<dbReference type="RefSeq" id="WP_091552239.1">
    <property type="nucleotide sequence ID" value="NZ_FNPH01000001.1"/>
</dbReference>
<dbReference type="SMART" id="SM00710">
    <property type="entry name" value="PbH1"/>
    <property type="match status" value="7"/>
</dbReference>
<dbReference type="Pfam" id="PF22816">
    <property type="entry name" value="CatAgl_D2"/>
    <property type="match status" value="1"/>
</dbReference>
<sequence>MADTSAGAPTAGTPGARTRSHPRRFRLTLLATVAATVAASSAVTVASWSAAPPAQAALSPVGIPGRGATVPFREQEAEDVATNGTVIGPNRLYTTLPSEASGRRAVTLDAAGEYVEFTLTAPANAMVLRYSIPDNAAGTGITAPIDLRVNGTKLKDLSLTSRYGWYYGGYPFTNNPGAGNPHHFYDEVRTMFGSTLAAGTKVRVQVASTAISPTFTIDLADFELVGAPIAQPANSISVVSHGADPSGAADSTAAIQAAANAGASQGREVWIPQGRFKVTGHIIVDRVTLRGAGPWYSELAGNRVGVYGKYVNQGGPSQNVTLRDFAILGEVMERNDSDQVNAIGGAMSNSVVSNVWMQHNKVGAWMDGPMTNFTIRDSRILDQTADGVNFHYGVTNSTVTNTFVRNTGDDALAMWAENVPNVNNKFTFNTVGVTVLANNIAIYGGRDITVSDNVVADTVTNGGGIHVGNRYPGVNSGSGTAVSGTFTIARNTLIRAGNSDYNWNFGVGAIWFNALNEPMTQATINVTDTDILDSSYAAIHFIEGTVRGVNFTNVNIDGAGTYALQIQSPGSASFTNVRARNIAQSNPIHNCVGSGFEITQGAGNSGWYTATPYCGPWPAPVWGGGPSNPPTNPPTTPPTQPPANVNLAQGRPVTETSHTDVYVATNAVDGNANTYWESANHAFPQSLTVDLGSARSVSRLVLKLPPISAWQTRTQTLSVLGSTDGSSYSTVVNSAGYTFNPASGNSVTISFAATSRRYLRLTFTGNTGWPAGQLSEFEVYAG</sequence>
<gene>
    <name evidence="3" type="ORF">SAMN05444365_1011204</name>
</gene>
<evidence type="ECO:0000313" key="4">
    <source>
        <dbReference type="Proteomes" id="UP000242415"/>
    </source>
</evidence>
<protein>
    <submittedName>
        <fullName evidence="3">Pectate lyase superfamily protein</fullName>
    </submittedName>
</protein>
<proteinExistence type="predicted"/>
<feature type="region of interest" description="Disordered" evidence="1">
    <location>
        <begin position="1"/>
        <end position="22"/>
    </location>
</feature>
<dbReference type="SMART" id="SM00231">
    <property type="entry name" value="FA58C"/>
    <property type="match status" value="1"/>
</dbReference>
<evidence type="ECO:0000256" key="1">
    <source>
        <dbReference type="SAM" id="MobiDB-lite"/>
    </source>
</evidence>
<dbReference type="SUPFAM" id="SSF51126">
    <property type="entry name" value="Pectin lyase-like"/>
    <property type="match status" value="1"/>
</dbReference>
<dbReference type="Pfam" id="PF22633">
    <property type="entry name" value="F5_F8_type_C_2"/>
    <property type="match status" value="1"/>
</dbReference>